<comment type="caution">
    <text evidence="1">The sequence shown here is derived from an EMBL/GenBank/DDBJ whole genome shotgun (WGS) entry which is preliminary data.</text>
</comment>
<sequence length="530" mass="59545">MNRPLKTALDVTVAGLKTVADAGLLPPGFAIVTSVANAVIESCNQVKSHRIANKTIQLHNMFEAQTRALAGTPLNDCVSQVYDVLSSVRDRVSKYASWSFFRCFRHDAYIADELSKCMDDIEVVMERFHSTAAIATVSAIEGPDGIKAKLDKQTEALNRQTEAISQLVRRNESMRDLLTARKEGVDALKLEDKGLSACLTRGMKRLERMQHEMSSSNTSTVVIDNQPVDRIVAINLYSALAEGAAAIQRHLSAGPAIETLDRYVVKHGEIPYSGGTVTDVYQGTYLGTLKVAIKCVRNAEVTDERLLKRVMHEIDVWRHLDHEHILPMLGLCGDLGPFICLISKWQENGNLLDYSRRNPNANRLHLLIGAAKGIEYLHDMKVVHGNLKCSKILVGEKEMALVSDFQMSKLLDSGMLATFSVTIQASARWSAPEYANSIAAHTPGDVYSFAMLMYECFTLQRPFNNVRRDVEVSHYVVNGKRPPRPENSFWISDRMWKLIEECWDRDWTKRPTMKEVVRRLEAIQDVRRQG</sequence>
<dbReference type="Proteomes" id="UP001148662">
    <property type="component" value="Unassembled WGS sequence"/>
</dbReference>
<gene>
    <name evidence="1" type="ORF">NM688_g5653</name>
</gene>
<organism evidence="1 2">
    <name type="scientific">Phlebia brevispora</name>
    <dbReference type="NCBI Taxonomy" id="194682"/>
    <lineage>
        <taxon>Eukaryota</taxon>
        <taxon>Fungi</taxon>
        <taxon>Dikarya</taxon>
        <taxon>Basidiomycota</taxon>
        <taxon>Agaricomycotina</taxon>
        <taxon>Agaricomycetes</taxon>
        <taxon>Polyporales</taxon>
        <taxon>Meruliaceae</taxon>
        <taxon>Phlebia</taxon>
    </lineage>
</organism>
<proteinExistence type="predicted"/>
<dbReference type="EMBL" id="JANHOG010001065">
    <property type="protein sequence ID" value="KAJ3545188.1"/>
    <property type="molecule type" value="Genomic_DNA"/>
</dbReference>
<protein>
    <submittedName>
        <fullName evidence="1">Uncharacterized protein</fullName>
    </submittedName>
</protein>
<keyword evidence="2" id="KW-1185">Reference proteome</keyword>
<name>A0ACC1SS26_9APHY</name>
<accession>A0ACC1SS26</accession>
<evidence type="ECO:0000313" key="1">
    <source>
        <dbReference type="EMBL" id="KAJ3545188.1"/>
    </source>
</evidence>
<reference evidence="1" key="1">
    <citation type="submission" date="2022-07" db="EMBL/GenBank/DDBJ databases">
        <title>Genome Sequence of Phlebia brevispora.</title>
        <authorList>
            <person name="Buettner E."/>
        </authorList>
    </citation>
    <scope>NUCLEOTIDE SEQUENCE</scope>
    <source>
        <strain evidence="1">MPL23</strain>
    </source>
</reference>
<evidence type="ECO:0000313" key="2">
    <source>
        <dbReference type="Proteomes" id="UP001148662"/>
    </source>
</evidence>